<dbReference type="Pfam" id="PF12872">
    <property type="entry name" value="OST-HTH"/>
    <property type="match status" value="1"/>
</dbReference>
<dbReference type="InterPro" id="IPR041966">
    <property type="entry name" value="LOTUS-like"/>
</dbReference>
<proteinExistence type="predicted"/>
<evidence type="ECO:0000313" key="4">
    <source>
        <dbReference type="Proteomes" id="UP000198983"/>
    </source>
</evidence>
<dbReference type="OrthoDB" id="2379772at2"/>
<dbReference type="Gene3D" id="3.40.50.1010">
    <property type="entry name" value="5'-nuclease"/>
    <property type="match status" value="1"/>
</dbReference>
<dbReference type="Pfam" id="PF01936">
    <property type="entry name" value="NYN"/>
    <property type="match status" value="1"/>
</dbReference>
<name>A0A1H1P6F1_9ACTN</name>
<dbReference type="PROSITE" id="PS51644">
    <property type="entry name" value="HTH_OST"/>
    <property type="match status" value="1"/>
</dbReference>
<dbReference type="PANTHER" id="PTHR35811:SF1">
    <property type="entry name" value="HTH OST-TYPE DOMAIN-CONTAINING PROTEIN"/>
    <property type="match status" value="1"/>
</dbReference>
<feature type="domain" description="HTH OST-type" evidence="2">
    <location>
        <begin position="164"/>
        <end position="243"/>
    </location>
</feature>
<dbReference type="CDD" id="cd11297">
    <property type="entry name" value="PIN_LabA-like_N_1"/>
    <property type="match status" value="1"/>
</dbReference>
<dbReference type="EMBL" id="LT629732">
    <property type="protein sequence ID" value="SDS06781.1"/>
    <property type="molecule type" value="Genomic_DNA"/>
</dbReference>
<evidence type="ECO:0000259" key="2">
    <source>
        <dbReference type="PROSITE" id="PS51644"/>
    </source>
</evidence>
<dbReference type="InterPro" id="IPR021139">
    <property type="entry name" value="NYN"/>
</dbReference>
<protein>
    <submittedName>
        <fullName evidence="3">TIGR00288 family protein</fullName>
    </submittedName>
</protein>
<dbReference type="STRING" id="117157.SAMN04489717_1510"/>
<dbReference type="GO" id="GO:0004540">
    <property type="term" value="F:RNA nuclease activity"/>
    <property type="evidence" value="ECO:0007669"/>
    <property type="project" value="InterPro"/>
</dbReference>
<keyword evidence="4" id="KW-1185">Reference proteome</keyword>
<dbReference type="CDD" id="cd10146">
    <property type="entry name" value="LabA_like_C"/>
    <property type="match status" value="1"/>
</dbReference>
<evidence type="ECO:0000313" key="3">
    <source>
        <dbReference type="EMBL" id="SDS06781.1"/>
    </source>
</evidence>
<dbReference type="Gene3D" id="3.30.420.610">
    <property type="entry name" value="LOTUS domain-like"/>
    <property type="match status" value="1"/>
</dbReference>
<feature type="compositionally biased region" description="Basic residues" evidence="1">
    <location>
        <begin position="277"/>
        <end position="296"/>
    </location>
</feature>
<dbReference type="AlphaFoldDB" id="A0A1H1P6F1"/>
<feature type="region of interest" description="Disordered" evidence="1">
    <location>
        <begin position="276"/>
        <end position="296"/>
    </location>
</feature>
<organism evidence="3 4">
    <name type="scientific">Actinopolymorpha singaporensis</name>
    <dbReference type="NCBI Taxonomy" id="117157"/>
    <lineage>
        <taxon>Bacteria</taxon>
        <taxon>Bacillati</taxon>
        <taxon>Actinomycetota</taxon>
        <taxon>Actinomycetes</taxon>
        <taxon>Propionibacteriales</taxon>
        <taxon>Actinopolymorphaceae</taxon>
        <taxon>Actinopolymorpha</taxon>
    </lineage>
</organism>
<dbReference type="PANTHER" id="PTHR35811">
    <property type="entry name" value="SLR1870 PROTEIN"/>
    <property type="match status" value="1"/>
</dbReference>
<gene>
    <name evidence="3" type="ORF">SAMN04489717_1510</name>
</gene>
<dbReference type="RefSeq" id="WP_092651854.1">
    <property type="nucleotide sequence ID" value="NZ_LT629732.1"/>
</dbReference>
<dbReference type="InterPro" id="IPR025605">
    <property type="entry name" value="OST-HTH/LOTUS_dom"/>
</dbReference>
<accession>A0A1H1P6F1</accession>
<sequence>MTDDSTRLAVLIDADNTSSKLIKEMFEELAGYGTITVKRAYGDWTNPHLTGWRDVLLGNAISPQQQFAYTYGKNATDSALIIDAMDLLYSGNVEGFAIVSSDSDFTPLATRLRESGKRVIGVGGRKTPKAFVEACEKFVFLEVLARDQTTTDTTDTTEPTKAEQPRPIQSVLTKALNRVDTDDDDWASLSALGNHLNRTDPAFDARNYGFGKLSELVKAQPFLETKTVVGTGGRGRLWLRLKGRRPAEEKPAVTEAAKKTVKKAAAKKATKEVAKKAAAKKVASKTAKKAPGRSPG</sequence>
<evidence type="ECO:0000256" key="1">
    <source>
        <dbReference type="SAM" id="MobiDB-lite"/>
    </source>
</evidence>
<reference evidence="3 4" key="1">
    <citation type="submission" date="2016-10" db="EMBL/GenBank/DDBJ databases">
        <authorList>
            <person name="de Groot N.N."/>
        </authorList>
    </citation>
    <scope>NUCLEOTIDE SEQUENCE [LARGE SCALE GENOMIC DNA]</scope>
    <source>
        <strain evidence="3 4">DSM 22024</strain>
    </source>
</reference>
<dbReference type="Proteomes" id="UP000198983">
    <property type="component" value="Chromosome I"/>
</dbReference>